<accession>A0ABU8YHZ4</accession>
<evidence type="ECO:0000313" key="1">
    <source>
        <dbReference type="EMBL" id="MEK0183983.1"/>
    </source>
</evidence>
<keyword evidence="2" id="KW-1185">Reference proteome</keyword>
<name>A0ABU8YHZ4_9CYAN</name>
<protein>
    <submittedName>
        <fullName evidence="1">Uncharacterized protein</fullName>
    </submittedName>
</protein>
<dbReference type="Proteomes" id="UP001384579">
    <property type="component" value="Unassembled WGS sequence"/>
</dbReference>
<reference evidence="1 2" key="1">
    <citation type="journal article" date="2020" name="Harmful Algae">
        <title>Molecular and morphological characterization of a novel dihydroanatoxin-a producing Microcoleus species (cyanobacteria) from the Russian River, California, USA.</title>
        <authorList>
            <person name="Conklin K.Y."/>
            <person name="Stancheva R."/>
            <person name="Otten T.G."/>
            <person name="Fadness R."/>
            <person name="Boyer G.L."/>
            <person name="Read B."/>
            <person name="Zhang X."/>
            <person name="Sheath R.G."/>
        </authorList>
    </citation>
    <scope>NUCLEOTIDE SEQUENCE [LARGE SCALE GENOMIC DNA]</scope>
    <source>
        <strain evidence="1 2">PTRS2</strain>
    </source>
</reference>
<evidence type="ECO:0000313" key="2">
    <source>
        <dbReference type="Proteomes" id="UP001384579"/>
    </source>
</evidence>
<gene>
    <name evidence="1" type="ORF">WMG39_03880</name>
</gene>
<sequence length="204" mass="23224">MNNLEASLEVLMLGISSELMSSRQPQEQVRHTLELLQKIYVRIDTIEQSQLNQGVDLRKFRSQLINLLKITVLRESFATIELSQKIDKLLEYLEAIYQQIPLDFLVESTDNLNNPPLNIDSPTDGTFDISFPPLNLGTNPPWTFRGSNERREFTESIPGTGPRPASNERREFTNFIPSTEPPFMASSEGMRFIDSSHGTDPQLL</sequence>
<comment type="caution">
    <text evidence="1">The sequence shown here is derived from an EMBL/GenBank/DDBJ whole genome shotgun (WGS) entry which is preliminary data.</text>
</comment>
<organism evidence="1 2">
    <name type="scientific">Microcoleus anatoxicus PTRS2</name>
    <dbReference type="NCBI Taxonomy" id="2705321"/>
    <lineage>
        <taxon>Bacteria</taxon>
        <taxon>Bacillati</taxon>
        <taxon>Cyanobacteriota</taxon>
        <taxon>Cyanophyceae</taxon>
        <taxon>Oscillatoriophycideae</taxon>
        <taxon>Oscillatoriales</taxon>
        <taxon>Microcoleaceae</taxon>
        <taxon>Microcoleus</taxon>
        <taxon>Microcoleus anatoxicus</taxon>
    </lineage>
</organism>
<proteinExistence type="predicted"/>
<dbReference type="EMBL" id="JBBLXS010000028">
    <property type="protein sequence ID" value="MEK0183983.1"/>
    <property type="molecule type" value="Genomic_DNA"/>
</dbReference>
<dbReference type="RefSeq" id="WP_340519678.1">
    <property type="nucleotide sequence ID" value="NZ_JBBLXS010000028.1"/>
</dbReference>